<keyword evidence="2" id="KW-1185">Reference proteome</keyword>
<accession>A0A026W896</accession>
<dbReference type="EMBL" id="KK107405">
    <property type="protein sequence ID" value="EZA51244.1"/>
    <property type="molecule type" value="Genomic_DNA"/>
</dbReference>
<evidence type="ECO:0000313" key="1">
    <source>
        <dbReference type="EMBL" id="EZA51244.1"/>
    </source>
</evidence>
<gene>
    <name evidence="1" type="ORF">X777_09921</name>
</gene>
<reference evidence="1 2" key="1">
    <citation type="journal article" date="2014" name="Curr. Biol.">
        <title>The genome of the clonal raider ant Cerapachys biroi.</title>
        <authorList>
            <person name="Oxley P.R."/>
            <person name="Ji L."/>
            <person name="Fetter-Pruneda I."/>
            <person name="McKenzie S.K."/>
            <person name="Li C."/>
            <person name="Hu H."/>
            <person name="Zhang G."/>
            <person name="Kronauer D.J."/>
        </authorList>
    </citation>
    <scope>NUCLEOTIDE SEQUENCE [LARGE SCALE GENOMIC DNA]</scope>
</reference>
<proteinExistence type="predicted"/>
<dbReference type="Proteomes" id="UP000053097">
    <property type="component" value="Unassembled WGS sequence"/>
</dbReference>
<dbReference type="AlphaFoldDB" id="A0A026W896"/>
<protein>
    <submittedName>
        <fullName evidence="1">Uncharacterized protein</fullName>
    </submittedName>
</protein>
<name>A0A026W896_OOCBI</name>
<sequence length="63" mass="7412">MPSYSDIMDDMGVVVPRRYNSNSDSHRILRNSKILEAYLCYTRKTMRKRTKRKTSNLSKAIDV</sequence>
<organism evidence="1 2">
    <name type="scientific">Ooceraea biroi</name>
    <name type="common">Clonal raider ant</name>
    <name type="synonym">Cerapachys biroi</name>
    <dbReference type="NCBI Taxonomy" id="2015173"/>
    <lineage>
        <taxon>Eukaryota</taxon>
        <taxon>Metazoa</taxon>
        <taxon>Ecdysozoa</taxon>
        <taxon>Arthropoda</taxon>
        <taxon>Hexapoda</taxon>
        <taxon>Insecta</taxon>
        <taxon>Pterygota</taxon>
        <taxon>Neoptera</taxon>
        <taxon>Endopterygota</taxon>
        <taxon>Hymenoptera</taxon>
        <taxon>Apocrita</taxon>
        <taxon>Aculeata</taxon>
        <taxon>Formicoidea</taxon>
        <taxon>Formicidae</taxon>
        <taxon>Dorylinae</taxon>
        <taxon>Ooceraea</taxon>
    </lineage>
</organism>
<evidence type="ECO:0000313" key="2">
    <source>
        <dbReference type="Proteomes" id="UP000053097"/>
    </source>
</evidence>